<accession>W0FKQ0</accession>
<reference evidence="3" key="1">
    <citation type="journal article" date="2013" name="PLoS ONE">
        <title>Metagenomic insights into the carbohydrate-active enzymes carried by the microorganisms adhering to solid digesta in the rumen of cows.</title>
        <authorList>
            <person name="Wang L."/>
            <person name="Hatem A."/>
            <person name="Catalyurek U.V."/>
            <person name="Morrison M."/>
            <person name="Yu Z."/>
        </authorList>
    </citation>
    <scope>NUCLEOTIDE SEQUENCE</scope>
</reference>
<dbReference type="EMBL" id="KC246839">
    <property type="protein sequence ID" value="AHF25496.1"/>
    <property type="molecule type" value="Genomic_DNA"/>
</dbReference>
<name>W0FKQ0_9BACT</name>
<keyword evidence="1" id="KW-0238">DNA-binding</keyword>
<dbReference type="Gene3D" id="1.10.260.40">
    <property type="entry name" value="lambda repressor-like DNA-binding domains"/>
    <property type="match status" value="1"/>
</dbReference>
<dbReference type="Gene3D" id="1.25.40.10">
    <property type="entry name" value="Tetratricopeptide repeat domain"/>
    <property type="match status" value="1"/>
</dbReference>
<organism evidence="3">
    <name type="scientific">uncultured bacterium Contigcl_7</name>
    <dbReference type="NCBI Taxonomy" id="1393677"/>
    <lineage>
        <taxon>Bacteria</taxon>
        <taxon>environmental samples</taxon>
    </lineage>
</organism>
<sequence length="357" mass="39784">METKLADNIRAFRKQKGLTQEQLAEALGVTVGAVHKWETRLSAPELGMVTDLADFFDVSVDVLLGYQAKDNRLESTLNRIFSCCQTLDPEALTEAEKALGKYPNSFRLVYACATVYLAFGGSRHDPHQLRRAMELMEQARVLLPQNENPRINDATICAGISTAYFHLGDQEKAIELLKQSNADGHYSDQIGSMLAAFMNRPEEAVPFLSEGMVNGMVCLLDTALGFLFVYRSRNDWRSALEIATLACDLTARLKTEGTTGYMDKTMAEVLVLLAYAQAKNGLREESLDTLRKCAEATKRFDSMPEYSLNTMRFQEYKGISTAFDILGTTASGSVELLLRLLDDKEMSGQWKEITHLG</sequence>
<dbReference type="SUPFAM" id="SSF81901">
    <property type="entry name" value="HCP-like"/>
    <property type="match status" value="1"/>
</dbReference>
<dbReference type="GO" id="GO:0003677">
    <property type="term" value="F:DNA binding"/>
    <property type="evidence" value="ECO:0007669"/>
    <property type="project" value="UniProtKB-KW"/>
</dbReference>
<dbReference type="SUPFAM" id="SSF47413">
    <property type="entry name" value="lambda repressor-like DNA-binding domains"/>
    <property type="match status" value="1"/>
</dbReference>
<dbReference type="SMART" id="SM00530">
    <property type="entry name" value="HTH_XRE"/>
    <property type="match status" value="1"/>
</dbReference>
<dbReference type="InterPro" id="IPR011990">
    <property type="entry name" value="TPR-like_helical_dom_sf"/>
</dbReference>
<dbReference type="PROSITE" id="PS50943">
    <property type="entry name" value="HTH_CROC1"/>
    <property type="match status" value="1"/>
</dbReference>
<dbReference type="InterPro" id="IPR019734">
    <property type="entry name" value="TPR_rpt"/>
</dbReference>
<dbReference type="InterPro" id="IPR001387">
    <property type="entry name" value="Cro/C1-type_HTH"/>
</dbReference>
<dbReference type="PANTHER" id="PTHR46558">
    <property type="entry name" value="TRACRIPTIONAL REGULATORY PROTEIN-RELATED-RELATED"/>
    <property type="match status" value="1"/>
</dbReference>
<feature type="domain" description="HTH cro/C1-type" evidence="2">
    <location>
        <begin position="9"/>
        <end position="63"/>
    </location>
</feature>
<dbReference type="Pfam" id="PF01381">
    <property type="entry name" value="HTH_3"/>
    <property type="match status" value="1"/>
</dbReference>
<evidence type="ECO:0000256" key="1">
    <source>
        <dbReference type="ARBA" id="ARBA00023125"/>
    </source>
</evidence>
<evidence type="ECO:0000259" key="2">
    <source>
        <dbReference type="PROSITE" id="PS50943"/>
    </source>
</evidence>
<dbReference type="Pfam" id="PF13181">
    <property type="entry name" value="TPR_8"/>
    <property type="match status" value="1"/>
</dbReference>
<proteinExistence type="predicted"/>
<evidence type="ECO:0000313" key="3">
    <source>
        <dbReference type="EMBL" id="AHF25496.1"/>
    </source>
</evidence>
<dbReference type="PANTHER" id="PTHR46558:SF11">
    <property type="entry name" value="HTH-TYPE TRANSCRIPTIONAL REGULATOR XRE"/>
    <property type="match status" value="1"/>
</dbReference>
<dbReference type="AlphaFoldDB" id="W0FKQ0"/>
<protein>
    <submittedName>
        <fullName evidence="3">Putative transcriptional regulator</fullName>
    </submittedName>
</protein>
<dbReference type="InterPro" id="IPR010982">
    <property type="entry name" value="Lambda_DNA-bd_dom_sf"/>
</dbReference>
<dbReference type="CDD" id="cd00093">
    <property type="entry name" value="HTH_XRE"/>
    <property type="match status" value="1"/>
</dbReference>